<comment type="caution">
    <text evidence="3">The sequence shown here is derived from an EMBL/GenBank/DDBJ whole genome shotgun (WGS) entry which is preliminary data.</text>
</comment>
<protein>
    <submittedName>
        <fullName evidence="3">PA14 domain-containing protein</fullName>
    </submittedName>
</protein>
<dbReference type="InterPro" id="IPR011658">
    <property type="entry name" value="PA14_dom"/>
</dbReference>
<reference evidence="4" key="1">
    <citation type="journal article" date="2019" name="Int. J. Syst. Evol. Microbiol.">
        <title>The Global Catalogue of Microorganisms (GCM) 10K type strain sequencing project: providing services to taxonomists for standard genome sequencing and annotation.</title>
        <authorList>
            <consortium name="The Broad Institute Genomics Platform"/>
            <consortium name="The Broad Institute Genome Sequencing Center for Infectious Disease"/>
            <person name="Wu L."/>
            <person name="Ma J."/>
        </authorList>
    </citation>
    <scope>NUCLEOTIDE SEQUENCE [LARGE SCALE GENOMIC DNA]</scope>
    <source>
        <strain evidence="4">KCTC 42182</strain>
    </source>
</reference>
<proteinExistence type="predicted"/>
<dbReference type="PROSITE" id="PS51820">
    <property type="entry name" value="PA14"/>
    <property type="match status" value="1"/>
</dbReference>
<evidence type="ECO:0000313" key="3">
    <source>
        <dbReference type="EMBL" id="MFC3675505.1"/>
    </source>
</evidence>
<dbReference type="InterPro" id="IPR037524">
    <property type="entry name" value="PA14/GLEYA"/>
</dbReference>
<evidence type="ECO:0000256" key="1">
    <source>
        <dbReference type="SAM" id="SignalP"/>
    </source>
</evidence>
<sequence length="200" mass="21757">MTQNRRGRLPAGLLSAVLFALLLLCGTALPAAAMQMTPQPLNPQPTSVQPGLMPLYYRNVTFNMIDEVLRWAKDNKGEPGKPIPNIDAFGDGEMWDSGMKHLYGMRIEGAVKLPAGSTLFAVSSNDGVRVLLGGVQILEDGDVHADRLTDPVEVKAASAGWYPLLIWYFQKKNTAGLQLLWQPPGAKDFQPVPPEALGHL</sequence>
<dbReference type="Pfam" id="PF07691">
    <property type="entry name" value="PA14"/>
    <property type="match status" value="1"/>
</dbReference>
<evidence type="ECO:0000259" key="2">
    <source>
        <dbReference type="PROSITE" id="PS51820"/>
    </source>
</evidence>
<accession>A0ABV7VEC3</accession>
<keyword evidence="4" id="KW-1185">Reference proteome</keyword>
<dbReference type="Proteomes" id="UP001595711">
    <property type="component" value="Unassembled WGS sequence"/>
</dbReference>
<feature type="chain" id="PRO_5045966442" evidence="1">
    <location>
        <begin position="34"/>
        <end position="200"/>
    </location>
</feature>
<dbReference type="EMBL" id="JBHRYJ010000001">
    <property type="protein sequence ID" value="MFC3675505.1"/>
    <property type="molecule type" value="Genomic_DNA"/>
</dbReference>
<dbReference type="SUPFAM" id="SSF56988">
    <property type="entry name" value="Anthrax protective antigen"/>
    <property type="match status" value="1"/>
</dbReference>
<name>A0ABV7VEC3_9PROT</name>
<dbReference type="SMART" id="SM00758">
    <property type="entry name" value="PA14"/>
    <property type="match status" value="1"/>
</dbReference>
<evidence type="ECO:0000313" key="4">
    <source>
        <dbReference type="Proteomes" id="UP001595711"/>
    </source>
</evidence>
<keyword evidence="1" id="KW-0732">Signal</keyword>
<feature type="domain" description="PA14" evidence="2">
    <location>
        <begin position="47"/>
        <end position="196"/>
    </location>
</feature>
<dbReference type="RefSeq" id="WP_379724208.1">
    <property type="nucleotide sequence ID" value="NZ_JBHRYJ010000001.1"/>
</dbReference>
<feature type="signal peptide" evidence="1">
    <location>
        <begin position="1"/>
        <end position="33"/>
    </location>
</feature>
<gene>
    <name evidence="3" type="ORF">ACFOOQ_08125</name>
</gene>
<organism evidence="3 4">
    <name type="scientific">Ferrovibrio xuzhouensis</name>
    <dbReference type="NCBI Taxonomy" id="1576914"/>
    <lineage>
        <taxon>Bacteria</taxon>
        <taxon>Pseudomonadati</taxon>
        <taxon>Pseudomonadota</taxon>
        <taxon>Alphaproteobacteria</taxon>
        <taxon>Rhodospirillales</taxon>
        <taxon>Rhodospirillaceae</taxon>
        <taxon>Ferrovibrio</taxon>
    </lineage>
</organism>